<dbReference type="Proteomes" id="UP000613840">
    <property type="component" value="Unassembled WGS sequence"/>
</dbReference>
<dbReference type="GO" id="GO:0003677">
    <property type="term" value="F:DNA binding"/>
    <property type="evidence" value="ECO:0007669"/>
    <property type="project" value="InterPro"/>
</dbReference>
<dbReference type="Gene3D" id="1.10.260.40">
    <property type="entry name" value="lambda repressor-like DNA-binding domains"/>
    <property type="match status" value="1"/>
</dbReference>
<dbReference type="PROSITE" id="PS50943">
    <property type="entry name" value="HTH_CROC1"/>
    <property type="match status" value="1"/>
</dbReference>
<keyword evidence="3" id="KW-1185">Reference proteome</keyword>
<proteinExistence type="predicted"/>
<sequence length="157" mass="17280">MSEAGENERYSDELPHLADRLNLLFKTVPRSPDDPRLHTANSVVEALREQGITVTPNHLRALRTGTRRNPSFRLLVGLAAVFHVPLDYFANDAVAADVQESILALTALRDTRVKQLMTRSHGISQGGLSSILALLDQIRRIEGLDPADESSEDSEGD</sequence>
<dbReference type="InterPro" id="IPR001387">
    <property type="entry name" value="Cro/C1-type_HTH"/>
</dbReference>
<reference evidence="2" key="1">
    <citation type="journal article" date="2014" name="Int. J. Syst. Evol. Microbiol.">
        <title>Complete genome sequence of Corynebacterium casei LMG S-19264T (=DSM 44701T), isolated from a smear-ripened cheese.</title>
        <authorList>
            <consortium name="US DOE Joint Genome Institute (JGI-PGF)"/>
            <person name="Walter F."/>
            <person name="Albersmeier A."/>
            <person name="Kalinowski J."/>
            <person name="Ruckert C."/>
        </authorList>
    </citation>
    <scope>NUCLEOTIDE SEQUENCE</scope>
    <source>
        <strain evidence="2">CGMCC 4.7306</strain>
    </source>
</reference>
<reference evidence="2" key="2">
    <citation type="submission" date="2020-09" db="EMBL/GenBank/DDBJ databases">
        <authorList>
            <person name="Sun Q."/>
            <person name="Zhou Y."/>
        </authorList>
    </citation>
    <scope>NUCLEOTIDE SEQUENCE</scope>
    <source>
        <strain evidence="2">CGMCC 4.7306</strain>
    </source>
</reference>
<organism evidence="2 3">
    <name type="scientific">Microlunatus endophyticus</name>
    <dbReference type="NCBI Taxonomy" id="1716077"/>
    <lineage>
        <taxon>Bacteria</taxon>
        <taxon>Bacillati</taxon>
        <taxon>Actinomycetota</taxon>
        <taxon>Actinomycetes</taxon>
        <taxon>Propionibacteriales</taxon>
        <taxon>Propionibacteriaceae</taxon>
        <taxon>Microlunatus</taxon>
    </lineage>
</organism>
<dbReference type="EMBL" id="BMMZ01000021">
    <property type="protein sequence ID" value="GGL83561.1"/>
    <property type="molecule type" value="Genomic_DNA"/>
</dbReference>
<comment type="caution">
    <text evidence="2">The sequence shown here is derived from an EMBL/GenBank/DDBJ whole genome shotgun (WGS) entry which is preliminary data.</text>
</comment>
<evidence type="ECO:0000313" key="3">
    <source>
        <dbReference type="Proteomes" id="UP000613840"/>
    </source>
</evidence>
<protein>
    <recommendedName>
        <fullName evidence="1">HTH cro/C1-type domain-containing protein</fullName>
    </recommendedName>
</protein>
<feature type="domain" description="HTH cro/C1-type" evidence="1">
    <location>
        <begin position="54"/>
        <end position="89"/>
    </location>
</feature>
<dbReference type="RefSeq" id="WP_188898529.1">
    <property type="nucleotide sequence ID" value="NZ_BMMZ01000021.1"/>
</dbReference>
<gene>
    <name evidence="2" type="ORF">GCM10011575_47370</name>
</gene>
<evidence type="ECO:0000313" key="2">
    <source>
        <dbReference type="EMBL" id="GGL83561.1"/>
    </source>
</evidence>
<name>A0A917SK35_9ACTN</name>
<dbReference type="InterPro" id="IPR010982">
    <property type="entry name" value="Lambda_DNA-bd_dom_sf"/>
</dbReference>
<evidence type="ECO:0000259" key="1">
    <source>
        <dbReference type="PROSITE" id="PS50943"/>
    </source>
</evidence>
<dbReference type="AlphaFoldDB" id="A0A917SK35"/>
<accession>A0A917SK35</accession>